<evidence type="ECO:0000256" key="1">
    <source>
        <dbReference type="SAM" id="MobiDB-lite"/>
    </source>
</evidence>
<organism evidence="2 3">
    <name type="scientific">Mycena pura</name>
    <dbReference type="NCBI Taxonomy" id="153505"/>
    <lineage>
        <taxon>Eukaryota</taxon>
        <taxon>Fungi</taxon>
        <taxon>Dikarya</taxon>
        <taxon>Basidiomycota</taxon>
        <taxon>Agaricomycotina</taxon>
        <taxon>Agaricomycetes</taxon>
        <taxon>Agaricomycetidae</taxon>
        <taxon>Agaricales</taxon>
        <taxon>Marasmiineae</taxon>
        <taxon>Mycenaceae</taxon>
        <taxon>Mycena</taxon>
    </lineage>
</organism>
<gene>
    <name evidence="2" type="ORF">GGX14DRAFT_406074</name>
</gene>
<reference evidence="2" key="1">
    <citation type="submission" date="2023-03" db="EMBL/GenBank/DDBJ databases">
        <title>Massive genome expansion in bonnet fungi (Mycena s.s.) driven by repeated elements and novel gene families across ecological guilds.</title>
        <authorList>
            <consortium name="Lawrence Berkeley National Laboratory"/>
            <person name="Harder C.B."/>
            <person name="Miyauchi S."/>
            <person name="Viragh M."/>
            <person name="Kuo A."/>
            <person name="Thoen E."/>
            <person name="Andreopoulos B."/>
            <person name="Lu D."/>
            <person name="Skrede I."/>
            <person name="Drula E."/>
            <person name="Henrissat B."/>
            <person name="Morin E."/>
            <person name="Kohler A."/>
            <person name="Barry K."/>
            <person name="LaButti K."/>
            <person name="Morin E."/>
            <person name="Salamov A."/>
            <person name="Lipzen A."/>
            <person name="Mereny Z."/>
            <person name="Hegedus B."/>
            <person name="Baldrian P."/>
            <person name="Stursova M."/>
            <person name="Weitz H."/>
            <person name="Taylor A."/>
            <person name="Grigoriev I.V."/>
            <person name="Nagy L.G."/>
            <person name="Martin F."/>
            <person name="Kauserud H."/>
        </authorList>
    </citation>
    <scope>NUCLEOTIDE SEQUENCE</scope>
    <source>
        <strain evidence="2">9144</strain>
    </source>
</reference>
<name>A0AAD6XYH2_9AGAR</name>
<dbReference type="AlphaFoldDB" id="A0AAD6XYH2"/>
<protein>
    <submittedName>
        <fullName evidence="2">Uncharacterized protein</fullName>
    </submittedName>
</protein>
<dbReference type="Proteomes" id="UP001219525">
    <property type="component" value="Unassembled WGS sequence"/>
</dbReference>
<comment type="caution">
    <text evidence="2">The sequence shown here is derived from an EMBL/GenBank/DDBJ whole genome shotgun (WGS) entry which is preliminary data.</text>
</comment>
<evidence type="ECO:0000313" key="2">
    <source>
        <dbReference type="EMBL" id="KAJ7192691.1"/>
    </source>
</evidence>
<sequence length="268" mass="29561">MNPWPTWNPLRAQFSDENNGQRRGGSYEPAQPNNSGSIAVFALLAKSTGTPPLTVHSARLTQYQIPAPPLHLNFTASNPPFELLHSFRAQPPPAPRLRNVPLPDTVATHWQGPSFPPQPQVDVLPIDLTGDVDFDVVARILPSHSIPPHTAIHVQSTSRECTFLHFVTQDRPQTAVAVIRRLQALLHAPLSLPHYHAYPAKRAVHRHFLSRSGHEGVGLWRGFLNGARHPRGPKGADFLRGHSCMWGFSQDYTGGWVINVDVPLPPGA</sequence>
<keyword evidence="3" id="KW-1185">Reference proteome</keyword>
<dbReference type="EMBL" id="JARJCW010000116">
    <property type="protein sequence ID" value="KAJ7192691.1"/>
    <property type="molecule type" value="Genomic_DNA"/>
</dbReference>
<accession>A0AAD6XYH2</accession>
<evidence type="ECO:0000313" key="3">
    <source>
        <dbReference type="Proteomes" id="UP001219525"/>
    </source>
</evidence>
<proteinExistence type="predicted"/>
<feature type="region of interest" description="Disordered" evidence="1">
    <location>
        <begin position="1"/>
        <end position="32"/>
    </location>
</feature>